<accession>A0ABD1YYS3</accession>
<reference evidence="1 2" key="1">
    <citation type="submission" date="2024-09" db="EMBL/GenBank/DDBJ databases">
        <title>Chromosome-scale assembly of Riccia fluitans.</title>
        <authorList>
            <person name="Paukszto L."/>
            <person name="Sawicki J."/>
            <person name="Karawczyk K."/>
            <person name="Piernik-Szablinska J."/>
            <person name="Szczecinska M."/>
            <person name="Mazdziarz M."/>
        </authorList>
    </citation>
    <scope>NUCLEOTIDE SEQUENCE [LARGE SCALE GENOMIC DNA]</scope>
    <source>
        <strain evidence="1">Rf_01</strain>
        <tissue evidence="1">Aerial parts of the thallus</tissue>
    </source>
</reference>
<evidence type="ECO:0000313" key="2">
    <source>
        <dbReference type="Proteomes" id="UP001605036"/>
    </source>
</evidence>
<evidence type="ECO:0000313" key="1">
    <source>
        <dbReference type="EMBL" id="KAL2635926.1"/>
    </source>
</evidence>
<protein>
    <submittedName>
        <fullName evidence="1">Uncharacterized protein</fullName>
    </submittedName>
</protein>
<dbReference type="Pfam" id="PF14223">
    <property type="entry name" value="Retrotran_gag_2"/>
    <property type="match status" value="1"/>
</dbReference>
<comment type="caution">
    <text evidence="1">The sequence shown here is derived from an EMBL/GenBank/DDBJ whole genome shotgun (WGS) entry which is preliminary data.</text>
</comment>
<dbReference type="AlphaFoldDB" id="A0ABD1YYS3"/>
<proteinExistence type="predicted"/>
<dbReference type="EMBL" id="JBHFFA010000003">
    <property type="protein sequence ID" value="KAL2635926.1"/>
    <property type="molecule type" value="Genomic_DNA"/>
</dbReference>
<organism evidence="1 2">
    <name type="scientific">Riccia fluitans</name>
    <dbReference type="NCBI Taxonomy" id="41844"/>
    <lineage>
        <taxon>Eukaryota</taxon>
        <taxon>Viridiplantae</taxon>
        <taxon>Streptophyta</taxon>
        <taxon>Embryophyta</taxon>
        <taxon>Marchantiophyta</taxon>
        <taxon>Marchantiopsida</taxon>
        <taxon>Marchantiidae</taxon>
        <taxon>Marchantiales</taxon>
        <taxon>Ricciaceae</taxon>
        <taxon>Riccia</taxon>
    </lineage>
</organism>
<dbReference type="Proteomes" id="UP001605036">
    <property type="component" value="Unassembled WGS sequence"/>
</dbReference>
<name>A0ABD1YYS3_9MARC</name>
<keyword evidence="2" id="KW-1185">Reference proteome</keyword>
<sequence>MKVYLMAEGTWLIVVGKDQRPIESDSEDEELAVVKDWEQKDMKATASICMCFSRSILMEADLDSGSAGLWNWLEAKFGVKQEADVMHLYSQISTLKFDGQDLAAHISKLHEMYEAFAAAGQKYVVPER</sequence>
<gene>
    <name evidence="1" type="ORF">R1flu_007405</name>
</gene>